<keyword evidence="2" id="KW-0418">Kinase</keyword>
<dbReference type="EMBL" id="PSQE01000008">
    <property type="protein sequence ID" value="RHN39205.1"/>
    <property type="molecule type" value="Genomic_DNA"/>
</dbReference>
<dbReference type="Gene3D" id="1.10.510.10">
    <property type="entry name" value="Transferase(Phosphotransferase) domain 1"/>
    <property type="match status" value="1"/>
</dbReference>
<protein>
    <submittedName>
        <fullName evidence="2">Putative transferase, protein kinase RLK-Pelle-LRR-I-1 family</fullName>
        <ecNumber evidence="2">2.7.-.-</ecNumber>
    </submittedName>
</protein>
<dbReference type="AlphaFoldDB" id="A0A396GKM6"/>
<dbReference type="InterPro" id="IPR011009">
    <property type="entry name" value="Kinase-like_dom_sf"/>
</dbReference>
<accession>A0A396GKM6</accession>
<dbReference type="Proteomes" id="UP000265566">
    <property type="component" value="Chromosome 8"/>
</dbReference>
<dbReference type="GO" id="GO:0004672">
    <property type="term" value="F:protein kinase activity"/>
    <property type="evidence" value="ECO:0007669"/>
    <property type="project" value="InterPro"/>
</dbReference>
<keyword evidence="2" id="KW-0808">Transferase</keyword>
<name>A0A396GKM6_MEDTR</name>
<evidence type="ECO:0000313" key="3">
    <source>
        <dbReference type="Proteomes" id="UP000265566"/>
    </source>
</evidence>
<reference evidence="3" key="1">
    <citation type="journal article" date="2018" name="Nat. Plants">
        <title>Whole-genome landscape of Medicago truncatula symbiotic genes.</title>
        <authorList>
            <person name="Pecrix Y."/>
            <person name="Staton S.E."/>
            <person name="Sallet E."/>
            <person name="Lelandais-Briere C."/>
            <person name="Moreau S."/>
            <person name="Carrere S."/>
            <person name="Blein T."/>
            <person name="Jardinaud M.F."/>
            <person name="Latrasse D."/>
            <person name="Zouine M."/>
            <person name="Zahm M."/>
            <person name="Kreplak J."/>
            <person name="Mayjonade B."/>
            <person name="Satge C."/>
            <person name="Perez M."/>
            <person name="Cauet S."/>
            <person name="Marande W."/>
            <person name="Chantry-Darmon C."/>
            <person name="Lopez-Roques C."/>
            <person name="Bouchez O."/>
            <person name="Berard A."/>
            <person name="Debelle F."/>
            <person name="Munos S."/>
            <person name="Bendahmane A."/>
            <person name="Berges H."/>
            <person name="Niebel A."/>
            <person name="Buitink J."/>
            <person name="Frugier F."/>
            <person name="Benhamed M."/>
            <person name="Crespi M."/>
            <person name="Gouzy J."/>
            <person name="Gamas P."/>
        </authorList>
    </citation>
    <scope>NUCLEOTIDE SEQUENCE [LARGE SCALE GENOMIC DNA]</scope>
    <source>
        <strain evidence="3">cv. Jemalong A17</strain>
    </source>
</reference>
<organism evidence="2 3">
    <name type="scientific">Medicago truncatula</name>
    <name type="common">Barrel medic</name>
    <name type="synonym">Medicago tribuloides</name>
    <dbReference type="NCBI Taxonomy" id="3880"/>
    <lineage>
        <taxon>Eukaryota</taxon>
        <taxon>Viridiplantae</taxon>
        <taxon>Streptophyta</taxon>
        <taxon>Embryophyta</taxon>
        <taxon>Tracheophyta</taxon>
        <taxon>Spermatophyta</taxon>
        <taxon>Magnoliopsida</taxon>
        <taxon>eudicotyledons</taxon>
        <taxon>Gunneridae</taxon>
        <taxon>Pentapetalae</taxon>
        <taxon>rosids</taxon>
        <taxon>fabids</taxon>
        <taxon>Fabales</taxon>
        <taxon>Fabaceae</taxon>
        <taxon>Papilionoideae</taxon>
        <taxon>50 kb inversion clade</taxon>
        <taxon>NPAAA clade</taxon>
        <taxon>Hologalegina</taxon>
        <taxon>IRL clade</taxon>
        <taxon>Trifolieae</taxon>
        <taxon>Medicago</taxon>
    </lineage>
</organism>
<dbReference type="InterPro" id="IPR001245">
    <property type="entry name" value="Ser-Thr/Tyr_kinase_cat_dom"/>
</dbReference>
<dbReference type="PROSITE" id="PS50011">
    <property type="entry name" value="PROTEIN_KINASE_DOM"/>
    <property type="match status" value="1"/>
</dbReference>
<comment type="caution">
    <text evidence="2">The sequence shown here is derived from an EMBL/GenBank/DDBJ whole genome shotgun (WGS) entry which is preliminary data.</text>
</comment>
<dbReference type="InterPro" id="IPR000719">
    <property type="entry name" value="Prot_kinase_dom"/>
</dbReference>
<dbReference type="Gene3D" id="3.30.200.20">
    <property type="entry name" value="Phosphorylase Kinase, domain 1"/>
    <property type="match status" value="1"/>
</dbReference>
<feature type="domain" description="Protein kinase" evidence="1">
    <location>
        <begin position="1"/>
        <end position="197"/>
    </location>
</feature>
<dbReference type="PANTHER" id="PTHR45631:SF210">
    <property type="entry name" value="LRR RECEPTOR-LIKE KINASE PLANT"/>
    <property type="match status" value="1"/>
</dbReference>
<dbReference type="GO" id="GO:0005524">
    <property type="term" value="F:ATP binding"/>
    <property type="evidence" value="ECO:0007669"/>
    <property type="project" value="InterPro"/>
</dbReference>
<gene>
    <name evidence="2" type="ORF">MtrunA17_Chr8g0341341</name>
</gene>
<evidence type="ECO:0000259" key="1">
    <source>
        <dbReference type="PROSITE" id="PS50011"/>
    </source>
</evidence>
<dbReference type="SUPFAM" id="SSF56112">
    <property type="entry name" value="Protein kinase-like (PK-like)"/>
    <property type="match status" value="1"/>
</dbReference>
<proteinExistence type="predicted"/>
<dbReference type="Pfam" id="PF00069">
    <property type="entry name" value="Pkinase"/>
    <property type="match status" value="1"/>
</dbReference>
<dbReference type="PANTHER" id="PTHR45631">
    <property type="entry name" value="OS07G0107800 PROTEIN-RELATED"/>
    <property type="match status" value="1"/>
</dbReference>
<dbReference type="Gramene" id="rna45209">
    <property type="protein sequence ID" value="RHN39205.1"/>
    <property type="gene ID" value="gene45209"/>
</dbReference>
<evidence type="ECO:0000313" key="2">
    <source>
        <dbReference type="EMBL" id="RHN39205.1"/>
    </source>
</evidence>
<sequence>MLSKSSVKLLMRVHHKNLTSLVGYCNEGKYIGLIYEYMANGNLDELLSEFYIRTVKSTSILLNESFQAKLADFGLSKNFPTDGGSHLSSVVAGTLGYLDHELTEKSDVYSIRVVLLEIITSQPAITKTPDKSHISRWVGSMFYNGDIKNIIVDSRLQQDFDTNSAWKAVEIGMTCVSTSSSDRPIMSEVVNELKECLAAELARKGAAGGKTKKESSIELVSLNLTTELGPRVR</sequence>
<dbReference type="EC" id="2.7.-.-" evidence="2"/>
<dbReference type="Pfam" id="PF07714">
    <property type="entry name" value="PK_Tyr_Ser-Thr"/>
    <property type="match status" value="1"/>
</dbReference>